<dbReference type="EMBL" id="CP098023">
    <property type="protein sequence ID" value="WKD51125.1"/>
    <property type="molecule type" value="Genomic_DNA"/>
</dbReference>
<evidence type="ECO:0000313" key="2">
    <source>
        <dbReference type="EMBL" id="WKD51125.1"/>
    </source>
</evidence>
<proteinExistence type="predicted"/>
<gene>
    <name evidence="2" type="ORF">M8T91_06820</name>
</gene>
<organism evidence="2 3">
    <name type="scientific">Microbulbifer spongiae</name>
    <dbReference type="NCBI Taxonomy" id="2944933"/>
    <lineage>
        <taxon>Bacteria</taxon>
        <taxon>Pseudomonadati</taxon>
        <taxon>Pseudomonadota</taxon>
        <taxon>Gammaproteobacteria</taxon>
        <taxon>Cellvibrionales</taxon>
        <taxon>Microbulbiferaceae</taxon>
        <taxon>Microbulbifer</taxon>
    </lineage>
</organism>
<dbReference type="RefSeq" id="WP_301418097.1">
    <property type="nucleotide sequence ID" value="NZ_CP098023.1"/>
</dbReference>
<feature type="signal peptide" evidence="1">
    <location>
        <begin position="1"/>
        <end position="19"/>
    </location>
</feature>
<evidence type="ECO:0000256" key="1">
    <source>
        <dbReference type="SAM" id="SignalP"/>
    </source>
</evidence>
<feature type="chain" id="PRO_5045072685" description="DUF2147 domain-containing protein" evidence="1">
    <location>
        <begin position="20"/>
        <end position="128"/>
    </location>
</feature>
<reference evidence="2 3" key="1">
    <citation type="submission" date="2022-05" db="EMBL/GenBank/DDBJ databases">
        <title>Microbulbifer sp. nov., isolated from sponge.</title>
        <authorList>
            <person name="Gao L."/>
        </authorList>
    </citation>
    <scope>NUCLEOTIDE SEQUENCE [LARGE SCALE GENOMIC DNA]</scope>
    <source>
        <strain evidence="2 3">MI-G</strain>
    </source>
</reference>
<dbReference type="Proteomes" id="UP001321520">
    <property type="component" value="Chromosome"/>
</dbReference>
<sequence>MKYVITLIASFLVPNIVCANAFYHGRWEAENGDSCSDITGKVILAYNENREFSFSMFCKNSGTEKECEKSGTTKDIRLSMAYGKTDEYGKLNVEKYEGFKPSGNINGAKASGLFQSSTDCKGSWEAIN</sequence>
<protein>
    <recommendedName>
        <fullName evidence="4">DUF2147 domain-containing protein</fullName>
    </recommendedName>
</protein>
<evidence type="ECO:0000313" key="3">
    <source>
        <dbReference type="Proteomes" id="UP001321520"/>
    </source>
</evidence>
<keyword evidence="3" id="KW-1185">Reference proteome</keyword>
<keyword evidence="1" id="KW-0732">Signal</keyword>
<accession>A0ABY9EHS9</accession>
<evidence type="ECO:0008006" key="4">
    <source>
        <dbReference type="Google" id="ProtNLM"/>
    </source>
</evidence>
<name>A0ABY9EHS9_9GAMM</name>